<feature type="domain" description="Activator of Hsp90 ATPase homologue 1/2-like C-terminal" evidence="3">
    <location>
        <begin position="52"/>
        <end position="200"/>
    </location>
</feature>
<comment type="similarity">
    <text evidence="1">Belongs to the AHA1 family.</text>
</comment>
<dbReference type="SUPFAM" id="SSF55961">
    <property type="entry name" value="Bet v1-like"/>
    <property type="match status" value="1"/>
</dbReference>
<accession>A0A5R8KF77</accession>
<dbReference type="Pfam" id="PF08327">
    <property type="entry name" value="AHSA1"/>
    <property type="match status" value="1"/>
</dbReference>
<gene>
    <name evidence="4" type="ORF">FEM03_08555</name>
</gene>
<dbReference type="InterPro" id="IPR013538">
    <property type="entry name" value="ASHA1/2-like_C"/>
</dbReference>
<protein>
    <submittedName>
        <fullName evidence="4">SRPBCC domain-containing protein</fullName>
    </submittedName>
</protein>
<dbReference type="Proteomes" id="UP000306196">
    <property type="component" value="Unassembled WGS sequence"/>
</dbReference>
<keyword evidence="5" id="KW-1185">Reference proteome</keyword>
<evidence type="ECO:0000313" key="5">
    <source>
        <dbReference type="Proteomes" id="UP000306196"/>
    </source>
</evidence>
<evidence type="ECO:0000256" key="2">
    <source>
        <dbReference type="SAM" id="MobiDB-lite"/>
    </source>
</evidence>
<name>A0A5R8KF77_9BACT</name>
<dbReference type="InterPro" id="IPR023393">
    <property type="entry name" value="START-like_dom_sf"/>
</dbReference>
<feature type="region of interest" description="Disordered" evidence="2">
    <location>
        <begin position="1"/>
        <end position="25"/>
    </location>
</feature>
<dbReference type="EMBL" id="VAUV01000006">
    <property type="protein sequence ID" value="TLD70960.1"/>
    <property type="molecule type" value="Genomic_DNA"/>
</dbReference>
<dbReference type="CDD" id="cd07814">
    <property type="entry name" value="SRPBCC_CalC_Aha1-like"/>
    <property type="match status" value="1"/>
</dbReference>
<comment type="caution">
    <text evidence="4">The sequence shown here is derived from an EMBL/GenBank/DDBJ whole genome shotgun (WGS) entry which is preliminary data.</text>
</comment>
<dbReference type="Gene3D" id="3.30.530.20">
    <property type="match status" value="1"/>
</dbReference>
<evidence type="ECO:0000256" key="1">
    <source>
        <dbReference type="ARBA" id="ARBA00006817"/>
    </source>
</evidence>
<reference evidence="4 5" key="1">
    <citation type="submission" date="2019-05" db="EMBL/GenBank/DDBJ databases">
        <title>Verrucobacter flavum gen. nov., sp. nov. a new member of the family Verrucomicrobiaceae.</title>
        <authorList>
            <person name="Szuroczki S."/>
            <person name="Abbaszade G."/>
            <person name="Szabo A."/>
            <person name="Felfoldi T."/>
            <person name="Schumann P."/>
            <person name="Boka K."/>
            <person name="Keki Z."/>
            <person name="Toumi M."/>
            <person name="Toth E."/>
        </authorList>
    </citation>
    <scope>NUCLEOTIDE SEQUENCE [LARGE SCALE GENOMIC DNA]</scope>
    <source>
        <strain evidence="4 5">MG-N-17</strain>
    </source>
</reference>
<proteinExistence type="inferred from homology"/>
<organism evidence="4 5">
    <name type="scientific">Phragmitibacter flavus</name>
    <dbReference type="NCBI Taxonomy" id="2576071"/>
    <lineage>
        <taxon>Bacteria</taxon>
        <taxon>Pseudomonadati</taxon>
        <taxon>Verrucomicrobiota</taxon>
        <taxon>Verrucomicrobiia</taxon>
        <taxon>Verrucomicrobiales</taxon>
        <taxon>Verrucomicrobiaceae</taxon>
        <taxon>Phragmitibacter</taxon>
    </lineage>
</organism>
<evidence type="ECO:0000259" key="3">
    <source>
        <dbReference type="Pfam" id="PF08327"/>
    </source>
</evidence>
<evidence type="ECO:0000313" key="4">
    <source>
        <dbReference type="EMBL" id="TLD70960.1"/>
    </source>
</evidence>
<sequence length="213" mass="24767">MDSSKRYPTPYSTTPPTSKPRTPLPMPLSTAQLSQQLLPGGLHFTLTREFAAPKQLLWKLYTEADHLAHWWSPKNEKTTIVELDLHRSGAFRFERQSPERQTPWSKWIYLDIQPMKLLTYFQSFTDAHGKTIRSPENPKWPMEMYGTITFEASPPLHHTIITHTLAPWNASEQEHQTFNQARLNMKSAFQKSWDQLETYLTQLTINNNNTSSP</sequence>
<dbReference type="AlphaFoldDB" id="A0A5R8KF77"/>
<feature type="compositionally biased region" description="Low complexity" evidence="2">
    <location>
        <begin position="6"/>
        <end position="21"/>
    </location>
</feature>
<dbReference type="OrthoDB" id="118413at2"/>